<organism evidence="2 3">
    <name type="scientific">Agaricicola taiwanensis</name>
    <dbReference type="NCBI Taxonomy" id="591372"/>
    <lineage>
        <taxon>Bacteria</taxon>
        <taxon>Pseudomonadati</taxon>
        <taxon>Pseudomonadota</taxon>
        <taxon>Alphaproteobacteria</taxon>
        <taxon>Rhodobacterales</taxon>
        <taxon>Paracoccaceae</taxon>
        <taxon>Agaricicola</taxon>
    </lineage>
</organism>
<dbReference type="EMBL" id="BMCP01000001">
    <property type="protein sequence ID" value="GGE32734.1"/>
    <property type="molecule type" value="Genomic_DNA"/>
</dbReference>
<keyword evidence="3" id="KW-1185">Reference proteome</keyword>
<reference evidence="2" key="1">
    <citation type="journal article" date="2014" name="Int. J. Syst. Evol. Microbiol.">
        <title>Complete genome sequence of Corynebacterium casei LMG S-19264T (=DSM 44701T), isolated from a smear-ripened cheese.</title>
        <authorList>
            <consortium name="US DOE Joint Genome Institute (JGI-PGF)"/>
            <person name="Walter F."/>
            <person name="Albersmeier A."/>
            <person name="Kalinowski J."/>
            <person name="Ruckert C."/>
        </authorList>
    </citation>
    <scope>NUCLEOTIDE SEQUENCE</scope>
    <source>
        <strain evidence="2">CCM 7684</strain>
    </source>
</reference>
<dbReference type="RefSeq" id="WP_188408348.1">
    <property type="nucleotide sequence ID" value="NZ_BMCP01000001.1"/>
</dbReference>
<proteinExistence type="predicted"/>
<feature type="compositionally biased region" description="Low complexity" evidence="1">
    <location>
        <begin position="25"/>
        <end position="42"/>
    </location>
</feature>
<dbReference type="Proteomes" id="UP000602745">
    <property type="component" value="Unassembled WGS sequence"/>
</dbReference>
<dbReference type="Pfam" id="PF10685">
    <property type="entry name" value="KGG"/>
    <property type="match status" value="2"/>
</dbReference>
<evidence type="ECO:0008006" key="4">
    <source>
        <dbReference type="Google" id="ProtNLM"/>
    </source>
</evidence>
<evidence type="ECO:0000313" key="2">
    <source>
        <dbReference type="EMBL" id="GGE32734.1"/>
    </source>
</evidence>
<comment type="caution">
    <text evidence="2">The sequence shown here is derived from an EMBL/GenBank/DDBJ whole genome shotgun (WGS) entry which is preliminary data.</text>
</comment>
<protein>
    <recommendedName>
        <fullName evidence="4">Stress-induced protein</fullName>
    </recommendedName>
</protein>
<reference evidence="2" key="2">
    <citation type="submission" date="2020-09" db="EMBL/GenBank/DDBJ databases">
        <authorList>
            <person name="Sun Q."/>
            <person name="Sedlacek I."/>
        </authorList>
    </citation>
    <scope>NUCLEOTIDE SEQUENCE</scope>
    <source>
        <strain evidence="2">CCM 7684</strain>
    </source>
</reference>
<dbReference type="InterPro" id="IPR019626">
    <property type="entry name" value="Stress-induced_KGG_rpt"/>
</dbReference>
<evidence type="ECO:0000313" key="3">
    <source>
        <dbReference type="Proteomes" id="UP000602745"/>
    </source>
</evidence>
<accession>A0A8J2VJG2</accession>
<feature type="compositionally biased region" description="Basic and acidic residues" evidence="1">
    <location>
        <begin position="50"/>
        <end position="65"/>
    </location>
</feature>
<name>A0A8J2VJG2_9RHOB</name>
<feature type="region of interest" description="Disordered" evidence="1">
    <location>
        <begin position="1"/>
        <end position="65"/>
    </location>
</feature>
<gene>
    <name evidence="2" type="ORF">GCM10007276_07520</name>
</gene>
<evidence type="ECO:0000256" key="1">
    <source>
        <dbReference type="SAM" id="MobiDB-lite"/>
    </source>
</evidence>
<dbReference type="AlphaFoldDB" id="A0A8J2VJG2"/>
<sequence>MAQNNNPGNFANDREKASEAGRKGGQQSHGQQSQQSGSDNRQQGGGNFAQDRERASEAGRKGGQR</sequence>
<feature type="compositionally biased region" description="Basic and acidic residues" evidence="1">
    <location>
        <begin position="12"/>
        <end position="22"/>
    </location>
</feature>